<proteinExistence type="predicted"/>
<dbReference type="KEGG" id="stp:Strop_4000"/>
<evidence type="ECO:0000256" key="1">
    <source>
        <dbReference type="SAM" id="MobiDB-lite"/>
    </source>
</evidence>
<sequence>MAQRGRAAGGRSRRRTRARSARHRVVLPPCQDWLIAWLTEMVVLASHHGVMKLSHKIAIGIAAVVALGAGAATLVVILQSDSPDTAVAEGSSPNAGSAPEGQLRVAALMDQAGCDGSVVETQLYSYETGHCTLGGSDVTIAVFRTDSQRDEWISVGGEFGGTVVSGSGWAAISEHPDPAGTLAESLSGTVQ</sequence>
<dbReference type="AlphaFoldDB" id="A4XBX3"/>
<name>A4XBX3_SALTO</name>
<keyword evidence="4" id="KW-1185">Reference proteome</keyword>
<feature type="compositionally biased region" description="Low complexity" evidence="1">
    <location>
        <begin position="1"/>
        <end position="10"/>
    </location>
</feature>
<protein>
    <submittedName>
        <fullName evidence="3">Uncharacterized protein</fullName>
    </submittedName>
</protein>
<evidence type="ECO:0000313" key="3">
    <source>
        <dbReference type="EMBL" id="ABP56430.1"/>
    </source>
</evidence>
<feature type="region of interest" description="Disordered" evidence="1">
    <location>
        <begin position="1"/>
        <end position="21"/>
    </location>
</feature>
<feature type="compositionally biased region" description="Basic residues" evidence="1">
    <location>
        <begin position="11"/>
        <end position="21"/>
    </location>
</feature>
<keyword evidence="2" id="KW-0812">Transmembrane</keyword>
<dbReference type="eggNOG" id="ENOG502ZF49">
    <property type="taxonomic scope" value="Bacteria"/>
</dbReference>
<organism evidence="3 4">
    <name type="scientific">Salinispora tropica (strain ATCC BAA-916 / DSM 44818 / JCM 13857 / NBRC 105044 / CNB-440)</name>
    <dbReference type="NCBI Taxonomy" id="369723"/>
    <lineage>
        <taxon>Bacteria</taxon>
        <taxon>Bacillati</taxon>
        <taxon>Actinomycetota</taxon>
        <taxon>Actinomycetes</taxon>
        <taxon>Micromonosporales</taxon>
        <taxon>Micromonosporaceae</taxon>
        <taxon>Salinispora</taxon>
    </lineage>
</organism>
<reference evidence="4" key="1">
    <citation type="journal article" date="2007" name="Proc. Natl. Acad. Sci. U.S.A.">
        <title>Genome sequencing reveals complex secondary metabolome in the marine actinomycete Salinispora tropica.</title>
        <authorList>
            <person name="Udwary D.W."/>
            <person name="Zeigler L."/>
            <person name="Asolkar R.N."/>
            <person name="Singan V."/>
            <person name="Lapidus A."/>
            <person name="Fenical W."/>
            <person name="Jensen P.R."/>
            <person name="Moore B.S."/>
        </authorList>
    </citation>
    <scope>NUCLEOTIDE SEQUENCE [LARGE SCALE GENOMIC DNA]</scope>
    <source>
        <strain evidence="4">ATCC BAA-916 / DSM 44818 / CNB-440</strain>
    </source>
</reference>
<feature type="transmembrane region" description="Helical" evidence="2">
    <location>
        <begin position="57"/>
        <end position="78"/>
    </location>
</feature>
<accession>A4XBX3</accession>
<keyword evidence="2" id="KW-0472">Membrane</keyword>
<dbReference type="Proteomes" id="UP000000235">
    <property type="component" value="Chromosome"/>
</dbReference>
<keyword evidence="2" id="KW-1133">Transmembrane helix</keyword>
<gene>
    <name evidence="3" type="ordered locus">Strop_4000</name>
</gene>
<dbReference type="HOGENOM" id="CLU_1420552_0_0_11"/>
<dbReference type="EMBL" id="CP000667">
    <property type="protein sequence ID" value="ABP56430.1"/>
    <property type="molecule type" value="Genomic_DNA"/>
</dbReference>
<evidence type="ECO:0000313" key="4">
    <source>
        <dbReference type="Proteomes" id="UP000000235"/>
    </source>
</evidence>
<evidence type="ECO:0000256" key="2">
    <source>
        <dbReference type="SAM" id="Phobius"/>
    </source>
</evidence>